<accession>A0A2Z6NAR6</accession>
<gene>
    <name evidence="5" type="ORF">TSUD_227340</name>
</gene>
<dbReference type="PANTHER" id="PTHR47449">
    <property type="entry name" value="GLYCEROPHOSPHODIESTER PHOSPHODIESTERASE GDPD4"/>
    <property type="match status" value="1"/>
</dbReference>
<dbReference type="Gene3D" id="3.20.20.190">
    <property type="entry name" value="Phosphatidylinositol (PI) phosphodiesterase"/>
    <property type="match status" value="1"/>
</dbReference>
<dbReference type="Pfam" id="PF03009">
    <property type="entry name" value="GDPD"/>
    <property type="match status" value="1"/>
</dbReference>
<dbReference type="GO" id="GO:0006071">
    <property type="term" value="P:glycerol metabolic process"/>
    <property type="evidence" value="ECO:0007669"/>
    <property type="project" value="UniProtKB-KW"/>
</dbReference>
<dbReference type="Proteomes" id="UP000242715">
    <property type="component" value="Unassembled WGS sequence"/>
</dbReference>
<keyword evidence="2" id="KW-0319">Glycerol metabolism</keyword>
<evidence type="ECO:0000256" key="1">
    <source>
        <dbReference type="ARBA" id="ARBA00012247"/>
    </source>
</evidence>
<feature type="domain" description="GP-PDE" evidence="4">
    <location>
        <begin position="66"/>
        <end position="115"/>
    </location>
</feature>
<keyword evidence="6" id="KW-1185">Reference proteome</keyword>
<dbReference type="EMBL" id="DF973515">
    <property type="protein sequence ID" value="GAU33075.1"/>
    <property type="molecule type" value="Genomic_DNA"/>
</dbReference>
<evidence type="ECO:0000313" key="6">
    <source>
        <dbReference type="Proteomes" id="UP000242715"/>
    </source>
</evidence>
<reference evidence="6" key="1">
    <citation type="journal article" date="2017" name="Front. Plant Sci.">
        <title>Climate Clever Clovers: New Paradigm to Reduce the Environmental Footprint of Ruminants by Breeding Low Methanogenic Forages Utilizing Haplotype Variation.</title>
        <authorList>
            <person name="Kaur P."/>
            <person name="Appels R."/>
            <person name="Bayer P.E."/>
            <person name="Keeble-Gagnere G."/>
            <person name="Wang J."/>
            <person name="Hirakawa H."/>
            <person name="Shirasawa K."/>
            <person name="Vercoe P."/>
            <person name="Stefanova K."/>
            <person name="Durmic Z."/>
            <person name="Nichols P."/>
            <person name="Revell C."/>
            <person name="Isobe S.N."/>
            <person name="Edwards D."/>
            <person name="Erskine W."/>
        </authorList>
    </citation>
    <scope>NUCLEOTIDE SEQUENCE [LARGE SCALE GENOMIC DNA]</scope>
    <source>
        <strain evidence="6">cv. Daliak</strain>
    </source>
</reference>
<dbReference type="InterPro" id="IPR030395">
    <property type="entry name" value="GP_PDE_dom"/>
</dbReference>
<evidence type="ECO:0000256" key="2">
    <source>
        <dbReference type="ARBA" id="ARBA00022798"/>
    </source>
</evidence>
<organism evidence="5 6">
    <name type="scientific">Trifolium subterraneum</name>
    <name type="common">Subterranean clover</name>
    <dbReference type="NCBI Taxonomy" id="3900"/>
    <lineage>
        <taxon>Eukaryota</taxon>
        <taxon>Viridiplantae</taxon>
        <taxon>Streptophyta</taxon>
        <taxon>Embryophyta</taxon>
        <taxon>Tracheophyta</taxon>
        <taxon>Spermatophyta</taxon>
        <taxon>Magnoliopsida</taxon>
        <taxon>eudicotyledons</taxon>
        <taxon>Gunneridae</taxon>
        <taxon>Pentapetalae</taxon>
        <taxon>rosids</taxon>
        <taxon>fabids</taxon>
        <taxon>Fabales</taxon>
        <taxon>Fabaceae</taxon>
        <taxon>Papilionoideae</taxon>
        <taxon>50 kb inversion clade</taxon>
        <taxon>NPAAA clade</taxon>
        <taxon>Hologalegina</taxon>
        <taxon>IRL clade</taxon>
        <taxon>Trifolieae</taxon>
        <taxon>Trifolium</taxon>
    </lineage>
</organism>
<dbReference type="InterPro" id="IPR044236">
    <property type="entry name" value="GDPD4"/>
</dbReference>
<dbReference type="PROSITE" id="PS51704">
    <property type="entry name" value="GP_PDE"/>
    <property type="match status" value="1"/>
</dbReference>
<dbReference type="InterPro" id="IPR017946">
    <property type="entry name" value="PLC-like_Pdiesterase_TIM-brl"/>
</dbReference>
<dbReference type="GO" id="GO:0008889">
    <property type="term" value="F:glycerophosphodiester phosphodiesterase activity"/>
    <property type="evidence" value="ECO:0007669"/>
    <property type="project" value="UniProtKB-EC"/>
</dbReference>
<name>A0A2Z6NAR6_TRISU</name>
<evidence type="ECO:0000259" key="4">
    <source>
        <dbReference type="PROSITE" id="PS51704"/>
    </source>
</evidence>
<dbReference type="SUPFAM" id="SSF51695">
    <property type="entry name" value="PLC-like phosphodiesterases"/>
    <property type="match status" value="1"/>
</dbReference>
<comment type="catalytic activity">
    <reaction evidence="3">
        <text>a sn-glycero-3-phosphodiester + H2O = an alcohol + sn-glycerol 3-phosphate + H(+)</text>
        <dbReference type="Rhea" id="RHEA:12969"/>
        <dbReference type="ChEBI" id="CHEBI:15377"/>
        <dbReference type="ChEBI" id="CHEBI:15378"/>
        <dbReference type="ChEBI" id="CHEBI:30879"/>
        <dbReference type="ChEBI" id="CHEBI:57597"/>
        <dbReference type="ChEBI" id="CHEBI:83408"/>
        <dbReference type="EC" id="3.1.4.46"/>
    </reaction>
</comment>
<dbReference type="CDD" id="cd08556">
    <property type="entry name" value="GDPD"/>
    <property type="match status" value="1"/>
</dbReference>
<dbReference type="OrthoDB" id="1058301at2759"/>
<evidence type="ECO:0000313" key="5">
    <source>
        <dbReference type="EMBL" id="GAU33075.1"/>
    </source>
</evidence>
<evidence type="ECO:0000256" key="3">
    <source>
        <dbReference type="ARBA" id="ARBA00047512"/>
    </source>
</evidence>
<dbReference type="PANTHER" id="PTHR47449:SF2">
    <property type="entry name" value="GLYCEROPHOSPHODIESTER PHOSPHODIESTERASE GDPD4"/>
    <property type="match status" value="1"/>
</dbReference>
<proteinExistence type="predicted"/>
<sequence>MLYKSRDSKLRSRSRSLSISRRLCSRKVLILCLVFLAILPPIFFHFRLRRFHQIQLRRCAWVNNPPLVCAHGGDSSNAFPNTIAAYVSALQSRVDCIEIDVSRSSDGVLFALHDR</sequence>
<dbReference type="EC" id="3.1.4.46" evidence="1"/>
<dbReference type="AlphaFoldDB" id="A0A2Z6NAR6"/>
<protein>
    <recommendedName>
        <fullName evidence="1">glycerophosphodiester phosphodiesterase</fullName>
        <ecNumber evidence="1">3.1.4.46</ecNumber>
    </recommendedName>
</protein>
<dbReference type="GO" id="GO:0006629">
    <property type="term" value="P:lipid metabolic process"/>
    <property type="evidence" value="ECO:0007669"/>
    <property type="project" value="InterPro"/>
</dbReference>